<dbReference type="InterPro" id="IPR016187">
    <property type="entry name" value="CTDL_fold"/>
</dbReference>
<protein>
    <submittedName>
        <fullName evidence="7">Duf323 domain containing protein</fullName>
    </submittedName>
</protein>
<dbReference type="GO" id="GO:0052706">
    <property type="term" value="F:L-histidine N(alpha)-methyltransferase activity"/>
    <property type="evidence" value="ECO:0007669"/>
    <property type="project" value="EnsemblFungi"/>
</dbReference>
<dbReference type="InterPro" id="IPR051128">
    <property type="entry name" value="EgtD_Methyltrsf_superfamily"/>
</dbReference>
<reference evidence="7 8" key="1">
    <citation type="journal article" date="2011" name="Proc. Natl. Acad. Sci. U.S.A.">
        <title>Genome and transcriptome analyses of the mountain pine beetle-fungal symbiont Grosmannia clavigera, a lodgepole pine pathogen.</title>
        <authorList>
            <person name="DiGuistini S."/>
            <person name="Wang Y."/>
            <person name="Liao N.Y."/>
            <person name="Taylor G."/>
            <person name="Tanguay P."/>
            <person name="Feau N."/>
            <person name="Henrissat B."/>
            <person name="Chan S.K."/>
            <person name="Hesse-Orce U."/>
            <person name="Alamouti S.M."/>
            <person name="Tsui C.K.M."/>
            <person name="Docking R.T."/>
            <person name="Levasseur A."/>
            <person name="Haridas S."/>
            <person name="Robertson G."/>
            <person name="Birol I."/>
            <person name="Holt R.A."/>
            <person name="Marra M.A."/>
            <person name="Hamelin R.C."/>
            <person name="Hirst M."/>
            <person name="Jones S.J.M."/>
            <person name="Bohlmann J."/>
            <person name="Breuil C."/>
        </authorList>
    </citation>
    <scope>NUCLEOTIDE SEQUENCE [LARGE SCALE GENOMIC DNA]</scope>
    <source>
        <strain evidence="8">kw1407 / UAMH 11150</strain>
    </source>
</reference>
<evidence type="ECO:0000256" key="2">
    <source>
        <dbReference type="ARBA" id="ARBA00022679"/>
    </source>
</evidence>
<organism evidence="8">
    <name type="scientific">Grosmannia clavigera (strain kw1407 / UAMH 11150)</name>
    <name type="common">Blue stain fungus</name>
    <name type="synonym">Graphiocladiella clavigera</name>
    <dbReference type="NCBI Taxonomy" id="655863"/>
    <lineage>
        <taxon>Eukaryota</taxon>
        <taxon>Fungi</taxon>
        <taxon>Dikarya</taxon>
        <taxon>Ascomycota</taxon>
        <taxon>Pezizomycotina</taxon>
        <taxon>Sordariomycetes</taxon>
        <taxon>Sordariomycetidae</taxon>
        <taxon>Ophiostomatales</taxon>
        <taxon>Ophiostomataceae</taxon>
        <taxon>Leptographium</taxon>
    </lineage>
</organism>
<dbReference type="InterPro" id="IPR005532">
    <property type="entry name" value="SUMF_dom"/>
</dbReference>
<dbReference type="eggNOG" id="ENOG502QS9T">
    <property type="taxonomic scope" value="Eukaryota"/>
</dbReference>
<dbReference type="PANTHER" id="PTHR43397">
    <property type="entry name" value="ERGOTHIONEINE BIOSYNTHESIS PROTEIN 1"/>
    <property type="match status" value="1"/>
</dbReference>
<dbReference type="InterPro" id="IPR029063">
    <property type="entry name" value="SAM-dependent_MTases_sf"/>
</dbReference>
<dbReference type="HOGENOM" id="CLU_006921_0_1_1"/>
<dbReference type="EMBL" id="GL629765">
    <property type="protein sequence ID" value="EFX04429.1"/>
    <property type="molecule type" value="Genomic_DNA"/>
</dbReference>
<accession>F0XFG8</accession>
<keyword evidence="3" id="KW-0949">S-adenosyl-L-methionine</keyword>
<evidence type="ECO:0000313" key="8">
    <source>
        <dbReference type="Proteomes" id="UP000007796"/>
    </source>
</evidence>
<dbReference type="GeneID" id="25974226"/>
<keyword evidence="2" id="KW-0808">Transferase</keyword>
<dbReference type="GO" id="GO:0032259">
    <property type="term" value="P:methylation"/>
    <property type="evidence" value="ECO:0007669"/>
    <property type="project" value="UniProtKB-KW"/>
</dbReference>
<feature type="domain" description="Sulfatase-modifying factor enzyme-like" evidence="5">
    <location>
        <begin position="582"/>
        <end position="867"/>
    </location>
</feature>
<feature type="region of interest" description="Disordered" evidence="4">
    <location>
        <begin position="715"/>
        <end position="755"/>
    </location>
</feature>
<gene>
    <name evidence="7" type="ORF">CMQ_1357</name>
</gene>
<dbReference type="Pfam" id="PF03781">
    <property type="entry name" value="FGE-sulfatase"/>
    <property type="match status" value="1"/>
</dbReference>
<evidence type="ECO:0000259" key="5">
    <source>
        <dbReference type="Pfam" id="PF03781"/>
    </source>
</evidence>
<evidence type="ECO:0000259" key="6">
    <source>
        <dbReference type="Pfam" id="PF10017"/>
    </source>
</evidence>
<dbReference type="InterPro" id="IPR019257">
    <property type="entry name" value="MeTrfase_dom"/>
</dbReference>
<sequence>MPPSAEPLVSSDSDSAAHHLLSMSLASKAAALHVEANRHVDIIDIRRGELEINLKQEIFSSFSPEDGPRALPTLLLYDEKGLQLFEQITFLEQYYLTNYEAAILEASAASIAAKIPQGAMVLELGSGNLRKVSLLLRAFEAVGKKVEYYALDLSRRELERTLAQLPKFEHVTCHGLLGTYDDGREWLKSPSVLYRQKCILSLGSSIGNFQPNEAAEFLRSFADVLQMGDAMLIGLDSCTDPRKIYHAYNDNQGTTHRFILNGLAHANEILGEEAFQPSEWHVIGEYVHDARGGYHQAFVSPIHTTVVLGETVRAYERIKFEESWKYADDEVKALWQAAGLVESCRWEHSNKEYGIHMLSKQKMSFSLLPSIYAKTALPSLEDWEATWAAWDTVTRRMLPDEGLLDKPIKLRNACIFYLGHSPTFLDIQLNKTIGGTPTEPASYASIFERGIDPDVDNPELCHSHSEIPDEWPPLNDILAYQSRVRERLRGIYGPGNGSNPSHAHIPRPVAQAIWAGFEHDLMHLETLLYMMLQSDKTLPPPNVPRPDFAELAEKAHAARVPNQWFNVPAQDISIGLDDPENGTELTRHFGWDNEKPVRRIHVGAFQAKGRSITNEETNGHTNGHANGHANGHTNGHQIGQVNGAGQSAATLPLPASFLQGMAVRTVFGPVPLELALDWPVFASYDELSACAAWMGGRIPTFEEARSIYEHVDRLRKKKEKNQNSSRAVPAVNGHLSLNGVKETPPQAANGNGGAGASSDSLFIDLEGANVGLKHWHPMPVTANGGRLGGQSEMGGVWEWTSSPLHRHAGFEPMKLYPAYTADFFDGKHNIVLGGSWATHPRLAGRKSFVNWFQRNYLYAWVGARLVRDV</sequence>
<evidence type="ECO:0000256" key="3">
    <source>
        <dbReference type="ARBA" id="ARBA00022691"/>
    </source>
</evidence>
<name>F0XFG8_GROCL</name>
<dbReference type="Pfam" id="PF10017">
    <property type="entry name" value="Methyltransf_33"/>
    <property type="match status" value="1"/>
</dbReference>
<dbReference type="NCBIfam" id="TIGR03439">
    <property type="entry name" value="methyl_EasF"/>
    <property type="match status" value="1"/>
</dbReference>
<dbReference type="InterPro" id="IPR017805">
    <property type="entry name" value="SAM_MeTrfase_EasF-type_put"/>
</dbReference>
<evidence type="ECO:0000313" key="7">
    <source>
        <dbReference type="EMBL" id="EFX04429.1"/>
    </source>
</evidence>
<dbReference type="Gene3D" id="3.90.1580.10">
    <property type="entry name" value="paralog of FGE (formylglycine-generating enzyme)"/>
    <property type="match status" value="1"/>
</dbReference>
<dbReference type="InterPro" id="IPR042095">
    <property type="entry name" value="SUMF_sf"/>
</dbReference>
<feature type="domain" description="Histidine-specific methyltransferase SAM-dependent" evidence="6">
    <location>
        <begin position="66"/>
        <end position="359"/>
    </location>
</feature>
<keyword evidence="1" id="KW-0489">Methyltransferase</keyword>
<dbReference type="GO" id="GO:1903257">
    <property type="term" value="P:selenoneine biosynthetic process"/>
    <property type="evidence" value="ECO:0007669"/>
    <property type="project" value="EnsemblFungi"/>
</dbReference>
<dbReference type="AlphaFoldDB" id="F0XFG8"/>
<proteinExistence type="predicted"/>
<dbReference type="OrthoDB" id="659at2759"/>
<dbReference type="Proteomes" id="UP000007796">
    <property type="component" value="Unassembled WGS sequence"/>
</dbReference>
<dbReference type="STRING" id="655863.F0XFG8"/>
<dbReference type="Gene3D" id="3.40.50.150">
    <property type="entry name" value="Vaccinia Virus protein VP39"/>
    <property type="match status" value="1"/>
</dbReference>
<dbReference type="RefSeq" id="XP_014173911.1">
    <property type="nucleotide sequence ID" value="XM_014318436.1"/>
</dbReference>
<dbReference type="InParanoid" id="F0XFG8"/>
<dbReference type="GO" id="GO:0052699">
    <property type="term" value="P:ergothioneine biosynthetic process"/>
    <property type="evidence" value="ECO:0007669"/>
    <property type="project" value="EnsemblFungi"/>
</dbReference>
<keyword evidence="8" id="KW-1185">Reference proteome</keyword>
<dbReference type="PANTHER" id="PTHR43397:SF1">
    <property type="entry name" value="ERGOTHIONEINE BIOSYNTHESIS PROTEIN 1"/>
    <property type="match status" value="1"/>
</dbReference>
<evidence type="ECO:0000256" key="4">
    <source>
        <dbReference type="SAM" id="MobiDB-lite"/>
    </source>
</evidence>
<evidence type="ECO:0000256" key="1">
    <source>
        <dbReference type="ARBA" id="ARBA00022603"/>
    </source>
</evidence>
<dbReference type="SUPFAM" id="SSF56436">
    <property type="entry name" value="C-type lectin-like"/>
    <property type="match status" value="1"/>
</dbReference>